<dbReference type="HOGENOM" id="CLU_1592635_0_0_5"/>
<evidence type="ECO:0000313" key="2">
    <source>
        <dbReference type="Proteomes" id="UP000031643"/>
    </source>
</evidence>
<dbReference type="OrthoDB" id="7870359at2"/>
<evidence type="ECO:0000313" key="1">
    <source>
        <dbReference type="EMBL" id="BAQ16913.1"/>
    </source>
</evidence>
<dbReference type="RefSeq" id="WP_045366060.1">
    <property type="nucleotide sequence ID" value="NZ_AP014648.1"/>
</dbReference>
<keyword evidence="2" id="KW-1185">Reference proteome</keyword>
<dbReference type="EMBL" id="AP014648">
    <property type="protein sequence ID" value="BAQ16913.1"/>
    <property type="molecule type" value="Genomic_DNA"/>
</dbReference>
<dbReference type="AlphaFoldDB" id="A0A0A8K1U1"/>
<sequence>MARIYRYHPETGAYLSEYDAKVREDGSPILPETGHQSLTGVPAPEPQKGYMRVFDRAAQSWRYEENHHKHTVYDKETGVAVVLKIGKTSYPKYGPIPEGYTAKKPPSRHVKFDRRVGDWVEDETLKAQEQRRVSAEEGAFRRIAGAKSDAEITAADVALALGLRKPS</sequence>
<proteinExistence type="predicted"/>
<dbReference type="STRING" id="1384459.GL4_1457"/>
<protein>
    <submittedName>
        <fullName evidence="1">Uncharacterized protein</fullName>
    </submittedName>
</protein>
<accession>A0A0A8K1U1</accession>
<dbReference type="Proteomes" id="UP000031643">
    <property type="component" value="Chromosome"/>
</dbReference>
<gene>
    <name evidence="1" type="ORF">GL4_1457</name>
</gene>
<name>A0A0A8K1U1_9HYPH</name>
<organism evidence="1 2">
    <name type="scientific">Methyloceanibacter caenitepidi</name>
    <dbReference type="NCBI Taxonomy" id="1384459"/>
    <lineage>
        <taxon>Bacteria</taxon>
        <taxon>Pseudomonadati</taxon>
        <taxon>Pseudomonadota</taxon>
        <taxon>Alphaproteobacteria</taxon>
        <taxon>Hyphomicrobiales</taxon>
        <taxon>Hyphomicrobiaceae</taxon>
        <taxon>Methyloceanibacter</taxon>
    </lineage>
</organism>
<dbReference type="KEGG" id="mcg:GL4_1457"/>
<reference evidence="1 2" key="1">
    <citation type="submission" date="2014-09" db="EMBL/GenBank/DDBJ databases">
        <title>Genome sequencing of Methyloceanibacter caenitepidi Gela4.</title>
        <authorList>
            <person name="Takeuchi M."/>
            <person name="Susumu S."/>
            <person name="Kamagata Y."/>
            <person name="Oshima K."/>
            <person name="Hattori M."/>
            <person name="Iwasaki W."/>
        </authorList>
    </citation>
    <scope>NUCLEOTIDE SEQUENCE [LARGE SCALE GENOMIC DNA]</scope>
    <source>
        <strain evidence="1 2">Gela4</strain>
    </source>
</reference>